<reference evidence="1" key="2">
    <citation type="submission" date="2023-06" db="EMBL/GenBank/DDBJ databases">
        <authorList>
            <person name="Ma L."/>
            <person name="Liu K.-W."/>
            <person name="Li Z."/>
            <person name="Hsiao Y.-Y."/>
            <person name="Qi Y."/>
            <person name="Fu T."/>
            <person name="Tang G."/>
            <person name="Zhang D."/>
            <person name="Sun W.-H."/>
            <person name="Liu D.-K."/>
            <person name="Li Y."/>
            <person name="Chen G.-Z."/>
            <person name="Liu X.-D."/>
            <person name="Liao X.-Y."/>
            <person name="Jiang Y.-T."/>
            <person name="Yu X."/>
            <person name="Hao Y."/>
            <person name="Huang J."/>
            <person name="Zhao X.-W."/>
            <person name="Ke S."/>
            <person name="Chen Y.-Y."/>
            <person name="Wu W.-L."/>
            <person name="Hsu J.-L."/>
            <person name="Lin Y.-F."/>
            <person name="Huang M.-D."/>
            <person name="Li C.-Y."/>
            <person name="Huang L."/>
            <person name="Wang Z.-W."/>
            <person name="Zhao X."/>
            <person name="Zhong W.-Y."/>
            <person name="Peng D.-H."/>
            <person name="Ahmad S."/>
            <person name="Lan S."/>
            <person name="Zhang J.-S."/>
            <person name="Tsai W.-C."/>
            <person name="Van De Peer Y."/>
            <person name="Liu Z.-J."/>
        </authorList>
    </citation>
    <scope>NUCLEOTIDE SEQUENCE</scope>
    <source>
        <strain evidence="1">SCP</strain>
        <tissue evidence="1">Leaves</tissue>
    </source>
</reference>
<proteinExistence type="predicted"/>
<dbReference type="AlphaFoldDB" id="A0AAV9BR57"/>
<gene>
    <name evidence="1" type="ORF">QJS04_geneDACA019667</name>
</gene>
<protein>
    <submittedName>
        <fullName evidence="1">Uncharacterized protein</fullName>
    </submittedName>
</protein>
<comment type="caution">
    <text evidence="1">The sequence shown here is derived from an EMBL/GenBank/DDBJ whole genome shotgun (WGS) entry which is preliminary data.</text>
</comment>
<dbReference type="Proteomes" id="UP001179952">
    <property type="component" value="Unassembled WGS sequence"/>
</dbReference>
<dbReference type="InterPro" id="IPR026749">
    <property type="entry name" value="Tmem135"/>
</dbReference>
<name>A0AAV9BR57_ACOGR</name>
<organism evidence="1 2">
    <name type="scientific">Acorus gramineus</name>
    <name type="common">Dwarf sweet flag</name>
    <dbReference type="NCBI Taxonomy" id="55184"/>
    <lineage>
        <taxon>Eukaryota</taxon>
        <taxon>Viridiplantae</taxon>
        <taxon>Streptophyta</taxon>
        <taxon>Embryophyta</taxon>
        <taxon>Tracheophyta</taxon>
        <taxon>Spermatophyta</taxon>
        <taxon>Magnoliopsida</taxon>
        <taxon>Liliopsida</taxon>
        <taxon>Acoraceae</taxon>
        <taxon>Acorus</taxon>
    </lineage>
</organism>
<evidence type="ECO:0000313" key="1">
    <source>
        <dbReference type="EMBL" id="KAK1278329.1"/>
    </source>
</evidence>
<dbReference type="EMBL" id="JAUJYN010000002">
    <property type="protein sequence ID" value="KAK1278329.1"/>
    <property type="molecule type" value="Genomic_DNA"/>
</dbReference>
<evidence type="ECO:0000313" key="2">
    <source>
        <dbReference type="Proteomes" id="UP001179952"/>
    </source>
</evidence>
<dbReference type="PANTHER" id="PTHR12459">
    <property type="entry name" value="TRANSMEMBRANE PROTEIN 135-RELATED"/>
    <property type="match status" value="1"/>
</dbReference>
<reference evidence="1" key="1">
    <citation type="journal article" date="2023" name="Nat. Commun.">
        <title>Diploid and tetraploid genomes of Acorus and the evolution of monocots.</title>
        <authorList>
            <person name="Ma L."/>
            <person name="Liu K.W."/>
            <person name="Li Z."/>
            <person name="Hsiao Y.Y."/>
            <person name="Qi Y."/>
            <person name="Fu T."/>
            <person name="Tang G.D."/>
            <person name="Zhang D."/>
            <person name="Sun W.H."/>
            <person name="Liu D.K."/>
            <person name="Li Y."/>
            <person name="Chen G.Z."/>
            <person name="Liu X.D."/>
            <person name="Liao X.Y."/>
            <person name="Jiang Y.T."/>
            <person name="Yu X."/>
            <person name="Hao Y."/>
            <person name="Huang J."/>
            <person name="Zhao X.W."/>
            <person name="Ke S."/>
            <person name="Chen Y.Y."/>
            <person name="Wu W.L."/>
            <person name="Hsu J.L."/>
            <person name="Lin Y.F."/>
            <person name="Huang M.D."/>
            <person name="Li C.Y."/>
            <person name="Huang L."/>
            <person name="Wang Z.W."/>
            <person name="Zhao X."/>
            <person name="Zhong W.Y."/>
            <person name="Peng D.H."/>
            <person name="Ahmad S."/>
            <person name="Lan S."/>
            <person name="Zhang J.S."/>
            <person name="Tsai W.C."/>
            <person name="Van de Peer Y."/>
            <person name="Liu Z.J."/>
        </authorList>
    </citation>
    <scope>NUCLEOTIDE SEQUENCE</scope>
    <source>
        <strain evidence="1">SCP</strain>
    </source>
</reference>
<dbReference type="PANTHER" id="PTHR12459:SF15">
    <property type="entry name" value="TRANSMEMBRANE PROTEIN 135"/>
    <property type="match status" value="1"/>
</dbReference>
<keyword evidence="2" id="KW-1185">Reference proteome</keyword>
<accession>A0AAV9BR57</accession>
<sequence length="240" mass="25853">MPAFKTPPPLPLCLCLSLEWRKFVLSSSAAAMSPPRINGSAAGGNLCRTCSSAAGNASKCDDTGCRRVCREEEVDLPRPLLSPSLSLLLSPSKDWEKKLRRCAEAAAKGFAIGAGLKGGLAVFSIIVRLRSRRSSASKARKAGTVSNWEAIVFSLKETLRSAYILKQESLPSTYKSFLNKHGGKDPIILQGVKEIACGIPFTDLEGIMNYYKSTGVDIQLDQQMKVPCSSMKLNGSHCIA</sequence>